<feature type="compositionally biased region" description="Polar residues" evidence="2">
    <location>
        <begin position="88"/>
        <end position="100"/>
    </location>
</feature>
<reference evidence="4" key="1">
    <citation type="journal article" date="2016" name="Ticks Tick Borne Dis.">
        <title>De novo assembly and annotation of the salivary gland transcriptome of Rhipicephalus appendiculatus male and female ticks during blood feeding.</title>
        <authorList>
            <person name="de Castro M.H."/>
            <person name="de Klerk D."/>
            <person name="Pienaar R."/>
            <person name="Latif A.A."/>
            <person name="Rees D.J."/>
            <person name="Mans B.J."/>
        </authorList>
    </citation>
    <scope>NUCLEOTIDE SEQUENCE</scope>
    <source>
        <tissue evidence="4">Salivary glands</tissue>
    </source>
</reference>
<feature type="domain" description="Myb/SANT-like DNA-binding" evidence="3">
    <location>
        <begin position="3"/>
        <end position="54"/>
    </location>
</feature>
<evidence type="ECO:0000259" key="3">
    <source>
        <dbReference type="Pfam" id="PF13837"/>
    </source>
</evidence>
<feature type="coiled-coil region" evidence="1">
    <location>
        <begin position="292"/>
        <end position="319"/>
    </location>
</feature>
<name>A0A131YWS9_RHIAP</name>
<dbReference type="InterPro" id="IPR044822">
    <property type="entry name" value="Myb_DNA-bind_4"/>
</dbReference>
<proteinExistence type="predicted"/>
<protein>
    <submittedName>
        <fullName evidence="4">Jerky</fullName>
    </submittedName>
</protein>
<dbReference type="Pfam" id="PF13837">
    <property type="entry name" value="Myb_DNA-bind_4"/>
    <property type="match status" value="1"/>
</dbReference>
<dbReference type="EMBL" id="GEDV01005140">
    <property type="protein sequence ID" value="JAP83417.1"/>
    <property type="molecule type" value="Transcribed_RNA"/>
</dbReference>
<dbReference type="AlphaFoldDB" id="A0A131YWS9"/>
<accession>A0A131YWS9</accession>
<sequence length="387" mass="43483">MTIEELLSPLGYDWSWQQIRCHWKNLKSRYNHERRNLRPGQKSSWKYYNVMDSLLKQQTRAGDLASGRGDDSENSSGAENSADAGSYAPSSQAIQGTSQHSNDEYIVPTVQESSTGSSGTAIMQHLGASASSELGNTVGADTVLVKKEVETDEEAHCEELHVETINGSCEGIDPQRTAPTVHAIPSVDRSFNPASEHTTELQQIEQILSEPDISPAMNSQDNACAESQSSSIGRSTDVRTRTSRRYFFTTGTPGLAEKKTRLELDILAATKRKLLAEQMKAEAEQRKAVAETLLLTEALKKYEEEKKKAMAETMFLVQERIRSEEETRRAAAMAAFHIEEKRKAAAEAEMLNEHKKYFMEQRKTEVIKRRMLLLELQKMRRDLKLVP</sequence>
<feature type="region of interest" description="Disordered" evidence="2">
    <location>
        <begin position="59"/>
        <end position="100"/>
    </location>
</feature>
<keyword evidence="1" id="KW-0175">Coiled coil</keyword>
<organism evidence="4">
    <name type="scientific">Rhipicephalus appendiculatus</name>
    <name type="common">Brown ear tick</name>
    <dbReference type="NCBI Taxonomy" id="34631"/>
    <lineage>
        <taxon>Eukaryota</taxon>
        <taxon>Metazoa</taxon>
        <taxon>Ecdysozoa</taxon>
        <taxon>Arthropoda</taxon>
        <taxon>Chelicerata</taxon>
        <taxon>Arachnida</taxon>
        <taxon>Acari</taxon>
        <taxon>Parasitiformes</taxon>
        <taxon>Ixodida</taxon>
        <taxon>Ixodoidea</taxon>
        <taxon>Ixodidae</taxon>
        <taxon>Rhipicephalinae</taxon>
        <taxon>Rhipicephalus</taxon>
        <taxon>Rhipicephalus</taxon>
    </lineage>
</organism>
<evidence type="ECO:0000256" key="1">
    <source>
        <dbReference type="SAM" id="Coils"/>
    </source>
</evidence>
<evidence type="ECO:0000256" key="2">
    <source>
        <dbReference type="SAM" id="MobiDB-lite"/>
    </source>
</evidence>
<evidence type="ECO:0000313" key="4">
    <source>
        <dbReference type="EMBL" id="JAP83417.1"/>
    </source>
</evidence>